<dbReference type="Pfam" id="PF03480">
    <property type="entry name" value="DctP"/>
    <property type="match status" value="1"/>
</dbReference>
<dbReference type="Proteomes" id="UP001369958">
    <property type="component" value="Chromosome"/>
</dbReference>
<dbReference type="PANTHER" id="PTHR33376">
    <property type="match status" value="1"/>
</dbReference>
<dbReference type="NCBIfam" id="NF037995">
    <property type="entry name" value="TRAP_S1"/>
    <property type="match status" value="1"/>
</dbReference>
<keyword evidence="3 4" id="KW-0732">Signal</keyword>
<evidence type="ECO:0000256" key="1">
    <source>
        <dbReference type="ARBA" id="ARBA00009023"/>
    </source>
</evidence>
<evidence type="ECO:0000256" key="2">
    <source>
        <dbReference type="ARBA" id="ARBA00022448"/>
    </source>
</evidence>
<sequence>MKTSLMVRALCGVSIAASLAGAALPAAAQDFTLKIAHVVPQGDPRDTAARHVADAMNGSETCSVEANVYPAGQLGQTTDLIEGMQIGSIEAVVLPASFLVGFQPLMGLFDFPYFWPTDLDQLVALHNSDALRGLLDSTNEQGVYSMAVWHTGYKQWTANSALVEPADYAGLRARVMPSAVLIEQQEALGLTPVDMPFAETYSALQSGAIDAQENPVPTTYSMRFQEVQSHLMMTNHGNLDQIFMVSSAWWDGLTPECQDELSTAVSEGQQVVIDETLRIEDEAMTAFADQGVEIIELTDAQLEALKEATLPPVRELFLSQNGDNGQQVLESVEAAIASGE</sequence>
<dbReference type="EMBL" id="CP146275">
    <property type="protein sequence ID" value="WWT31823.1"/>
    <property type="molecule type" value="Genomic_DNA"/>
</dbReference>
<dbReference type="Gene3D" id="3.40.190.170">
    <property type="entry name" value="Bacterial extracellular solute-binding protein, family 7"/>
    <property type="match status" value="1"/>
</dbReference>
<dbReference type="InterPro" id="IPR018389">
    <property type="entry name" value="DctP_fam"/>
</dbReference>
<organism evidence="5 6">
    <name type="scientific">Pelagibacterium nitratireducens</name>
    <dbReference type="NCBI Taxonomy" id="1046114"/>
    <lineage>
        <taxon>Bacteria</taxon>
        <taxon>Pseudomonadati</taxon>
        <taxon>Pseudomonadota</taxon>
        <taxon>Alphaproteobacteria</taxon>
        <taxon>Hyphomicrobiales</taxon>
        <taxon>Devosiaceae</taxon>
        <taxon>Pelagibacterium</taxon>
    </lineage>
</organism>
<proteinExistence type="inferred from homology"/>
<evidence type="ECO:0000256" key="3">
    <source>
        <dbReference type="ARBA" id="ARBA00022729"/>
    </source>
</evidence>
<name>A0ABZ2I1T4_9HYPH</name>
<dbReference type="NCBIfam" id="TIGR00787">
    <property type="entry name" value="dctP"/>
    <property type="match status" value="1"/>
</dbReference>
<feature type="signal peptide" evidence="4">
    <location>
        <begin position="1"/>
        <end position="28"/>
    </location>
</feature>
<accession>A0ABZ2I1T4</accession>
<keyword evidence="6" id="KW-1185">Reference proteome</keyword>
<evidence type="ECO:0000256" key="4">
    <source>
        <dbReference type="SAM" id="SignalP"/>
    </source>
</evidence>
<dbReference type="RefSeq" id="WP_338607284.1">
    <property type="nucleotide sequence ID" value="NZ_CP146275.1"/>
</dbReference>
<dbReference type="CDD" id="cd13603">
    <property type="entry name" value="PBP2_TRAP_Siap_TeaA_like"/>
    <property type="match status" value="1"/>
</dbReference>
<protein>
    <submittedName>
        <fullName evidence="5">TRAP transporter substrate-binding protein</fullName>
    </submittedName>
</protein>
<reference evidence="5 6" key="1">
    <citation type="submission" date="2024-02" db="EMBL/GenBank/DDBJ databases">
        <title>Complete genome sequence of Pelagibacterium nitratireducens ZH15.</title>
        <authorList>
            <person name="Zhao L.H."/>
        </authorList>
    </citation>
    <scope>NUCLEOTIDE SEQUENCE [LARGE SCALE GENOMIC DNA]</scope>
    <source>
        <strain evidence="5 6">ZH15</strain>
    </source>
</reference>
<comment type="similarity">
    <text evidence="1">Belongs to the bacterial solute-binding protein 7 family.</text>
</comment>
<dbReference type="PIRSF" id="PIRSF006470">
    <property type="entry name" value="DctB"/>
    <property type="match status" value="1"/>
</dbReference>
<feature type="chain" id="PRO_5046213331" evidence="4">
    <location>
        <begin position="29"/>
        <end position="340"/>
    </location>
</feature>
<keyword evidence="2" id="KW-0813">Transport</keyword>
<evidence type="ECO:0000313" key="6">
    <source>
        <dbReference type="Proteomes" id="UP001369958"/>
    </source>
</evidence>
<dbReference type="PANTHER" id="PTHR33376:SF7">
    <property type="entry name" value="C4-DICARBOXYLATE-BINDING PROTEIN DCTB"/>
    <property type="match status" value="1"/>
</dbReference>
<evidence type="ECO:0000313" key="5">
    <source>
        <dbReference type="EMBL" id="WWT31823.1"/>
    </source>
</evidence>
<dbReference type="InterPro" id="IPR038404">
    <property type="entry name" value="TRAP_DctP_sf"/>
</dbReference>
<gene>
    <name evidence="5" type="ORF">V6617_12480</name>
</gene>
<dbReference type="InterPro" id="IPR004682">
    <property type="entry name" value="TRAP_DctP"/>
</dbReference>